<feature type="region of interest" description="Disordered" evidence="1">
    <location>
        <begin position="1"/>
        <end position="50"/>
    </location>
</feature>
<evidence type="ECO:0000313" key="2">
    <source>
        <dbReference type="EMBL" id="AXH93528.1"/>
    </source>
</evidence>
<sequence>MNSPSSLGATGRRPRTARPRRRGPSRPALSPAPSRRRGPARPEGSGSPCRADPCCYCRNMEICMITPDDKISVFVRTTGQSGSEITGPFRR</sequence>
<dbReference type="AlphaFoldDB" id="A0A3M9K9L6"/>
<organism evidence="2 3">
    <name type="scientific">Micromonospora aurantiaca</name>
    <name type="common">nom. illeg.</name>
    <dbReference type="NCBI Taxonomy" id="47850"/>
    <lineage>
        <taxon>Bacteria</taxon>
        <taxon>Bacillati</taxon>
        <taxon>Actinomycetota</taxon>
        <taxon>Actinomycetes</taxon>
        <taxon>Micromonosporales</taxon>
        <taxon>Micromonosporaceae</taxon>
        <taxon>Micromonospora</taxon>
    </lineage>
</organism>
<reference evidence="2 3" key="2">
    <citation type="submission" date="2018-08" db="EMBL/GenBank/DDBJ databases">
        <title>Streptomyces kandeliansis sp. nov., an endophytic bacterium isolated from mangrove plant.</title>
        <authorList>
            <person name="Wang R."/>
        </authorList>
    </citation>
    <scope>NUCLEOTIDE SEQUENCE [LARGE SCALE GENOMIC DNA]</scope>
    <source>
        <strain evidence="3">H14(2018)</strain>
    </source>
</reference>
<gene>
    <name evidence="2" type="ORF">DVH21_28375</name>
</gene>
<evidence type="ECO:0000256" key="1">
    <source>
        <dbReference type="SAM" id="MobiDB-lite"/>
    </source>
</evidence>
<reference evidence="2 3" key="1">
    <citation type="submission" date="2018-07" db="EMBL/GenBank/DDBJ databases">
        <authorList>
            <person name="Ye Y."/>
        </authorList>
    </citation>
    <scope>NUCLEOTIDE SEQUENCE [LARGE SCALE GENOMIC DNA]</scope>
    <source>
        <strain evidence="3">H14(2018)</strain>
    </source>
</reference>
<name>A0A3M9K9L6_9ACTN</name>
<accession>A0A3M9K9L6</accession>
<evidence type="ECO:0000313" key="3">
    <source>
        <dbReference type="Proteomes" id="UP000253958"/>
    </source>
</evidence>
<dbReference type="Proteomes" id="UP000253958">
    <property type="component" value="Chromosome"/>
</dbReference>
<dbReference type="EMBL" id="CP031263">
    <property type="protein sequence ID" value="AXH93528.1"/>
    <property type="molecule type" value="Genomic_DNA"/>
</dbReference>
<feature type="compositionally biased region" description="Basic residues" evidence="1">
    <location>
        <begin position="12"/>
        <end position="24"/>
    </location>
</feature>
<proteinExistence type="predicted"/>
<protein>
    <submittedName>
        <fullName evidence="2">Uncharacterized protein</fullName>
    </submittedName>
</protein>